<accession>A0A3A5JSE7</accession>
<dbReference type="RefSeq" id="WP_120064381.1">
    <property type="nucleotide sequence ID" value="NZ_QZWH01000015.1"/>
</dbReference>
<dbReference type="Proteomes" id="UP000276295">
    <property type="component" value="Unassembled WGS sequence"/>
</dbReference>
<keyword evidence="4" id="KW-0808">Transferase</keyword>
<keyword evidence="5" id="KW-1185">Reference proteome</keyword>
<dbReference type="InterPro" id="IPR001173">
    <property type="entry name" value="Glyco_trans_2-like"/>
</dbReference>
<gene>
    <name evidence="4" type="ORF">D6029_08665</name>
</gene>
<dbReference type="PANTHER" id="PTHR43630:SF2">
    <property type="entry name" value="GLYCOSYLTRANSFERASE"/>
    <property type="match status" value="1"/>
</dbReference>
<sequence length="269" mass="31355">MFKLSVCLLTYNSARLLPDVLDPLIKIADEIIIMDSGSIDDTINISRGYGIEPIYHPFKTHSQQMNHATSLASYDWVLCMDSDEILDEQTTAFILKLKEGEEPRREQAWRLSRYWFVLGEQVRTIYPISSPDFPVRLYNRKQTKFNDRPVDDQAVGYSYSSVIPGFVRHDTFYNIHEVFNKLNSYTTRLVLNKKIKPSLLRGVVSAIGAFFKWYLFSGAWRKGRVGLVTGLYATFYSFLKYFKAWYWHAESKRQARKENTSSARSQHQD</sequence>
<dbReference type="GO" id="GO:0016740">
    <property type="term" value="F:transferase activity"/>
    <property type="evidence" value="ECO:0007669"/>
    <property type="project" value="UniProtKB-KW"/>
</dbReference>
<reference evidence="4 5" key="1">
    <citation type="submission" date="2018-09" db="EMBL/GenBank/DDBJ databases">
        <title>Draft genome sequence of Buttiauxella izardii CCUG 35510T.</title>
        <authorList>
            <person name="Salva-Serra F."/>
            <person name="Marathe N."/>
            <person name="Moore E."/>
            <person name="Stadler-Svensson L."/>
            <person name="Engstrom-Jakobsson H."/>
        </authorList>
    </citation>
    <scope>NUCLEOTIDE SEQUENCE [LARGE SCALE GENOMIC DNA]</scope>
    <source>
        <strain evidence="4 5">CCUG 35510</strain>
    </source>
</reference>
<evidence type="ECO:0000256" key="2">
    <source>
        <dbReference type="SAM" id="Phobius"/>
    </source>
</evidence>
<comment type="similarity">
    <text evidence="1">Belongs to the glycosyltransferase 2 family. WaaE/KdtX subfamily.</text>
</comment>
<keyword evidence="2" id="KW-0812">Transmembrane</keyword>
<keyword evidence="2" id="KW-0472">Membrane</keyword>
<name>A0A3A5JSE7_9ENTR</name>
<dbReference type="SUPFAM" id="SSF53448">
    <property type="entry name" value="Nucleotide-diphospho-sugar transferases"/>
    <property type="match status" value="1"/>
</dbReference>
<feature type="domain" description="Glycosyltransferase 2-like" evidence="3">
    <location>
        <begin position="5"/>
        <end position="90"/>
    </location>
</feature>
<keyword evidence="2" id="KW-1133">Transmembrane helix</keyword>
<dbReference type="Pfam" id="PF00535">
    <property type="entry name" value="Glycos_transf_2"/>
    <property type="match status" value="1"/>
</dbReference>
<proteinExistence type="inferred from homology"/>
<evidence type="ECO:0000256" key="1">
    <source>
        <dbReference type="ARBA" id="ARBA00038494"/>
    </source>
</evidence>
<organism evidence="4 5">
    <name type="scientific">Buttiauxella izardii</name>
    <dbReference type="NCBI Taxonomy" id="82991"/>
    <lineage>
        <taxon>Bacteria</taxon>
        <taxon>Pseudomonadati</taxon>
        <taxon>Pseudomonadota</taxon>
        <taxon>Gammaproteobacteria</taxon>
        <taxon>Enterobacterales</taxon>
        <taxon>Enterobacteriaceae</taxon>
        <taxon>Buttiauxella</taxon>
    </lineage>
</organism>
<dbReference type="AlphaFoldDB" id="A0A3A5JSE7"/>
<dbReference type="CDD" id="cd02511">
    <property type="entry name" value="Beta4Glucosyltransferase"/>
    <property type="match status" value="1"/>
</dbReference>
<feature type="transmembrane region" description="Helical" evidence="2">
    <location>
        <begin position="198"/>
        <end position="215"/>
    </location>
</feature>
<dbReference type="InterPro" id="IPR029044">
    <property type="entry name" value="Nucleotide-diphossugar_trans"/>
</dbReference>
<feature type="transmembrane region" description="Helical" evidence="2">
    <location>
        <begin position="227"/>
        <end position="247"/>
    </location>
</feature>
<dbReference type="Gene3D" id="3.90.550.10">
    <property type="entry name" value="Spore Coat Polysaccharide Biosynthesis Protein SpsA, Chain A"/>
    <property type="match status" value="1"/>
</dbReference>
<comment type="caution">
    <text evidence="4">The sequence shown here is derived from an EMBL/GenBank/DDBJ whole genome shotgun (WGS) entry which is preliminary data.</text>
</comment>
<dbReference type="OrthoDB" id="9815923at2"/>
<evidence type="ECO:0000259" key="3">
    <source>
        <dbReference type="Pfam" id="PF00535"/>
    </source>
</evidence>
<dbReference type="PANTHER" id="PTHR43630">
    <property type="entry name" value="POLY-BETA-1,6-N-ACETYL-D-GLUCOSAMINE SYNTHASE"/>
    <property type="match status" value="1"/>
</dbReference>
<evidence type="ECO:0000313" key="4">
    <source>
        <dbReference type="EMBL" id="RJT23872.1"/>
    </source>
</evidence>
<evidence type="ECO:0000313" key="5">
    <source>
        <dbReference type="Proteomes" id="UP000276295"/>
    </source>
</evidence>
<dbReference type="EMBL" id="QZWH01000015">
    <property type="protein sequence ID" value="RJT23872.1"/>
    <property type="molecule type" value="Genomic_DNA"/>
</dbReference>
<protein>
    <submittedName>
        <fullName evidence="4">Glycosyltransferase family 2 protein</fullName>
    </submittedName>
</protein>